<dbReference type="GO" id="GO:0008270">
    <property type="term" value="F:zinc ion binding"/>
    <property type="evidence" value="ECO:0007669"/>
    <property type="project" value="UniProtKB-KW"/>
</dbReference>
<dbReference type="AlphaFoldDB" id="A0A8D8APM8"/>
<dbReference type="InterPro" id="IPR007588">
    <property type="entry name" value="Znf_FLYWCH"/>
</dbReference>
<evidence type="ECO:0000259" key="5">
    <source>
        <dbReference type="Pfam" id="PF04500"/>
    </source>
</evidence>
<protein>
    <submittedName>
        <fullName evidence="6">(northern house mosquito) hypothetical protein</fullName>
    </submittedName>
</protein>
<organism evidence="6">
    <name type="scientific">Culex pipiens</name>
    <name type="common">House mosquito</name>
    <dbReference type="NCBI Taxonomy" id="7175"/>
    <lineage>
        <taxon>Eukaryota</taxon>
        <taxon>Metazoa</taxon>
        <taxon>Ecdysozoa</taxon>
        <taxon>Arthropoda</taxon>
        <taxon>Hexapoda</taxon>
        <taxon>Insecta</taxon>
        <taxon>Pterygota</taxon>
        <taxon>Neoptera</taxon>
        <taxon>Endopterygota</taxon>
        <taxon>Diptera</taxon>
        <taxon>Nematocera</taxon>
        <taxon>Culicoidea</taxon>
        <taxon>Culicidae</taxon>
        <taxon>Culicinae</taxon>
        <taxon>Culicini</taxon>
        <taxon>Culex</taxon>
        <taxon>Culex</taxon>
    </lineage>
</organism>
<name>A0A8D8APM8_CULPI</name>
<feature type="compositionally biased region" description="Acidic residues" evidence="4">
    <location>
        <begin position="255"/>
        <end position="270"/>
    </location>
</feature>
<feature type="region of interest" description="Disordered" evidence="4">
    <location>
        <begin position="91"/>
        <end position="111"/>
    </location>
</feature>
<evidence type="ECO:0000256" key="1">
    <source>
        <dbReference type="ARBA" id="ARBA00022723"/>
    </source>
</evidence>
<feature type="domain" description="FLYWCH-type" evidence="5">
    <location>
        <begin position="134"/>
        <end position="184"/>
    </location>
</feature>
<reference evidence="6" key="1">
    <citation type="submission" date="2021-05" db="EMBL/GenBank/DDBJ databases">
        <authorList>
            <person name="Alioto T."/>
            <person name="Alioto T."/>
            <person name="Gomez Garrido J."/>
        </authorList>
    </citation>
    <scope>NUCLEOTIDE SEQUENCE</scope>
</reference>
<sequence>MECDFLEEACDDTRDSEDEGLVEFVELPSMAKKKVSVASLKKQVETPKATQMQPEKLITSRRENIFLAEPSSRVRKQIARPVSSPRTDLIEKSKALEEKFRPPEPTEDDLPKLKDSYPDYFHFEKKPHAKFFTLVYYGERFNSAVYEPEKTYYRCAYKRKFQCPAVLNVTNDYSEFVRRLEHNHDEQEPKKSKIMPELLTPRQALPTIFRKCWRKVEQKKVQRQHQHARLFRKYKKKAKKAEQKKPSKKQSNDSESQDSDDDFNEDDAWW</sequence>
<evidence type="ECO:0000256" key="2">
    <source>
        <dbReference type="ARBA" id="ARBA00022771"/>
    </source>
</evidence>
<evidence type="ECO:0000256" key="4">
    <source>
        <dbReference type="SAM" id="MobiDB-lite"/>
    </source>
</evidence>
<evidence type="ECO:0000313" key="6">
    <source>
        <dbReference type="EMBL" id="CAG6459950.1"/>
    </source>
</evidence>
<accession>A0A8D8APM8</accession>
<keyword evidence="1" id="KW-0479">Metal-binding</keyword>
<feature type="region of interest" description="Disordered" evidence="4">
    <location>
        <begin position="220"/>
        <end position="270"/>
    </location>
</feature>
<keyword evidence="3" id="KW-0862">Zinc</keyword>
<proteinExistence type="predicted"/>
<dbReference type="Pfam" id="PF04500">
    <property type="entry name" value="FLYWCH"/>
    <property type="match status" value="1"/>
</dbReference>
<dbReference type="Gene3D" id="2.20.25.240">
    <property type="match status" value="1"/>
</dbReference>
<keyword evidence="2" id="KW-0863">Zinc-finger</keyword>
<dbReference type="EMBL" id="HBUE01039070">
    <property type="protein sequence ID" value="CAG6459950.1"/>
    <property type="molecule type" value="Transcribed_RNA"/>
</dbReference>
<evidence type="ECO:0000256" key="3">
    <source>
        <dbReference type="ARBA" id="ARBA00022833"/>
    </source>
</evidence>
<feature type="compositionally biased region" description="Basic residues" evidence="4">
    <location>
        <begin position="221"/>
        <end position="239"/>
    </location>
</feature>